<dbReference type="AlphaFoldDB" id="A0A0A9C964"/>
<proteinExistence type="predicted"/>
<accession>A0A0A9C964</accession>
<reference evidence="1" key="2">
    <citation type="journal article" date="2015" name="Data Brief">
        <title>Shoot transcriptome of the giant reed, Arundo donax.</title>
        <authorList>
            <person name="Barrero R.A."/>
            <person name="Guerrero F.D."/>
            <person name="Moolhuijzen P."/>
            <person name="Goolsby J.A."/>
            <person name="Tidwell J."/>
            <person name="Bellgard S.E."/>
            <person name="Bellgard M.I."/>
        </authorList>
    </citation>
    <scope>NUCLEOTIDE SEQUENCE</scope>
    <source>
        <tissue evidence="1">Shoot tissue taken approximately 20 cm above the soil surface</tissue>
    </source>
</reference>
<reference evidence="1" key="1">
    <citation type="submission" date="2014-09" db="EMBL/GenBank/DDBJ databases">
        <authorList>
            <person name="Magalhaes I.L.F."/>
            <person name="Oliveira U."/>
            <person name="Santos F.R."/>
            <person name="Vidigal T.H.D.A."/>
            <person name="Brescovit A.D."/>
            <person name="Santos A.J."/>
        </authorList>
    </citation>
    <scope>NUCLEOTIDE SEQUENCE</scope>
    <source>
        <tissue evidence="1">Shoot tissue taken approximately 20 cm above the soil surface</tissue>
    </source>
</reference>
<dbReference type="EMBL" id="GBRH01225041">
    <property type="protein sequence ID" value="JAD72854.1"/>
    <property type="molecule type" value="Transcribed_RNA"/>
</dbReference>
<name>A0A0A9C964_ARUDO</name>
<protein>
    <submittedName>
        <fullName evidence="1">Uncharacterized protein</fullName>
    </submittedName>
</protein>
<organism evidence="1">
    <name type="scientific">Arundo donax</name>
    <name type="common">Giant reed</name>
    <name type="synonym">Donax arundinaceus</name>
    <dbReference type="NCBI Taxonomy" id="35708"/>
    <lineage>
        <taxon>Eukaryota</taxon>
        <taxon>Viridiplantae</taxon>
        <taxon>Streptophyta</taxon>
        <taxon>Embryophyta</taxon>
        <taxon>Tracheophyta</taxon>
        <taxon>Spermatophyta</taxon>
        <taxon>Magnoliopsida</taxon>
        <taxon>Liliopsida</taxon>
        <taxon>Poales</taxon>
        <taxon>Poaceae</taxon>
        <taxon>PACMAD clade</taxon>
        <taxon>Arundinoideae</taxon>
        <taxon>Arundineae</taxon>
        <taxon>Arundo</taxon>
    </lineage>
</organism>
<sequence>MSQRPPWMTREVQSWW</sequence>
<evidence type="ECO:0000313" key="1">
    <source>
        <dbReference type="EMBL" id="JAD72854.1"/>
    </source>
</evidence>